<keyword evidence="6" id="KW-1185">Reference proteome</keyword>
<evidence type="ECO:0000259" key="4">
    <source>
        <dbReference type="Pfam" id="PF13359"/>
    </source>
</evidence>
<dbReference type="AlphaFoldDB" id="A0A9Q0R5W4"/>
<comment type="caution">
    <text evidence="5">The sequence shown here is derived from an EMBL/GenBank/DDBJ whole genome shotgun (WGS) entry which is preliminary data.</text>
</comment>
<evidence type="ECO:0000256" key="3">
    <source>
        <dbReference type="SAM" id="MobiDB-lite"/>
    </source>
</evidence>
<feature type="compositionally biased region" description="Basic and acidic residues" evidence="3">
    <location>
        <begin position="60"/>
        <end position="82"/>
    </location>
</feature>
<dbReference type="Proteomes" id="UP001149090">
    <property type="component" value="Unassembled WGS sequence"/>
</dbReference>
<sequence>MSKKSKTIRIRLVTLNKLQRYGKEKESPDKILTRILNKLEKLKIFFPNNENHNLNQEFSQKSESEMKDNVEPQPEEKKESNENQKTSCQIFDLFEYIYPNEKLITIFTGLEKVHLDLIFDRIRKLPPEKIQKYHLLDSPGKQGKKVNLNNRILLALIFLRYALPFEFLAALCKITKGTISKYFKKILPAIKEVLEDCINWPNNQELIKNELYWRKKQLPNVIGVIDGTDHPRPRVKAMESIFWSIKRGYSSIKSIVVCDHLGKIIFFETGFPGATSDSRAVEESGLSKQLKEYRVLGDKAFSHEYAVVPLKNSKKRVFTDQEKERNAIINQYRSIIENVFSVLKRFRVTSVKVQCDLILHQACLWIVASLYNLKIQKNSLRNQNRDPKAQKKFEKMRLYNQKTREWKKKMKELQKNFPQRRKISSQPTKRVSQNVLNPSIVVKNSQKNIFQGKDFDDSKSINLIENSQQDNQNIIEMCNSQEISGLPEITKEQTPEGKFSSIQKEVVETAIEQILEHSLKLFRFHITPSDDWQKNLDIRGWLDYSDIYNGFKFLAPSSQIIETQFVFYTLFPIIEILNRWHIPSGSIDQFTDQLFTQWTNLWSNFEKIEKTENFLSSFQEFEKNHEQMGEIEKYYRFIQSIPENDSNPLSENKNNLLLIISPVWHNFKLWDQLNEVNDFFNTIQREKTRYINVIYYRKSHFILYHIDLQLHSLSILNSLGNYQRNQFFLDASQLSFCFDFFLQTSFEIQDIIRIPIQKDGSQCGIFTLAFLWVLSEFEISVYDLVHFLDQTTIIQLRYLLLRCYLFAKNSKRKLMKFKDLKLLLDENPDGKLIPSFFISKKRKEKTKMNLENKEKTKMNLENKEKEKKQKEKKQKEKKQKEKKQKEKKQKEKKQKEKKQKEKNKPPKKSRKKK</sequence>
<feature type="compositionally biased region" description="Basic and acidic residues" evidence="3">
    <location>
        <begin position="848"/>
        <end position="869"/>
    </location>
</feature>
<accession>A0A9Q0R5W4</accession>
<feature type="domain" description="DDE Tnp4" evidence="4">
    <location>
        <begin position="226"/>
        <end position="360"/>
    </location>
</feature>
<evidence type="ECO:0000256" key="2">
    <source>
        <dbReference type="ARBA" id="ARBA00022723"/>
    </source>
</evidence>
<evidence type="ECO:0000256" key="1">
    <source>
        <dbReference type="ARBA" id="ARBA00001968"/>
    </source>
</evidence>
<dbReference type="InterPro" id="IPR027806">
    <property type="entry name" value="HARBI1_dom"/>
</dbReference>
<feature type="compositionally biased region" description="Basic residues" evidence="3">
    <location>
        <begin position="870"/>
        <end position="897"/>
    </location>
</feature>
<feature type="region of interest" description="Disordered" evidence="3">
    <location>
        <begin position="53"/>
        <end position="84"/>
    </location>
</feature>
<dbReference type="Pfam" id="PF13359">
    <property type="entry name" value="DDE_Tnp_4"/>
    <property type="match status" value="1"/>
</dbReference>
<protein>
    <submittedName>
        <fullName evidence="5">Thap domain protein</fullName>
    </submittedName>
</protein>
<gene>
    <name evidence="5" type="ORF">M0811_12362</name>
</gene>
<dbReference type="PANTHER" id="PTHR23080">
    <property type="entry name" value="THAP DOMAIN PROTEIN"/>
    <property type="match status" value="1"/>
</dbReference>
<keyword evidence="2" id="KW-0479">Metal-binding</keyword>
<dbReference type="SUPFAM" id="SSF54001">
    <property type="entry name" value="Cysteine proteinases"/>
    <property type="match status" value="1"/>
</dbReference>
<proteinExistence type="predicted"/>
<dbReference type="InterPro" id="IPR038765">
    <property type="entry name" value="Papain-like_cys_pep_sf"/>
</dbReference>
<evidence type="ECO:0000313" key="6">
    <source>
        <dbReference type="Proteomes" id="UP001149090"/>
    </source>
</evidence>
<organism evidence="5 6">
    <name type="scientific">Anaeramoeba ignava</name>
    <name type="common">Anaerobic marine amoeba</name>
    <dbReference type="NCBI Taxonomy" id="1746090"/>
    <lineage>
        <taxon>Eukaryota</taxon>
        <taxon>Metamonada</taxon>
        <taxon>Anaeramoebidae</taxon>
        <taxon>Anaeramoeba</taxon>
    </lineage>
</organism>
<dbReference type="GO" id="GO:0046872">
    <property type="term" value="F:metal ion binding"/>
    <property type="evidence" value="ECO:0007669"/>
    <property type="project" value="UniProtKB-KW"/>
</dbReference>
<evidence type="ECO:0000313" key="5">
    <source>
        <dbReference type="EMBL" id="KAJ5068379.1"/>
    </source>
</evidence>
<dbReference type="Gene3D" id="3.40.395.10">
    <property type="entry name" value="Adenoviral Proteinase, Chain A"/>
    <property type="match status" value="1"/>
</dbReference>
<comment type="cofactor">
    <cofactor evidence="1">
        <name>a divalent metal cation</name>
        <dbReference type="ChEBI" id="CHEBI:60240"/>
    </cofactor>
</comment>
<dbReference type="OrthoDB" id="7903616at2759"/>
<feature type="region of interest" description="Disordered" evidence="3">
    <location>
        <begin position="848"/>
        <end position="913"/>
    </location>
</feature>
<reference evidence="5" key="1">
    <citation type="submission" date="2022-10" db="EMBL/GenBank/DDBJ databases">
        <title>Novel sulphate-reducing endosymbionts in the free-living metamonad Anaeramoeba.</title>
        <authorList>
            <person name="Jerlstrom-Hultqvist J."/>
            <person name="Cepicka I."/>
            <person name="Gallot-Lavallee L."/>
            <person name="Salas-Leiva D."/>
            <person name="Curtis B.A."/>
            <person name="Zahonova K."/>
            <person name="Pipaliya S."/>
            <person name="Dacks J."/>
            <person name="Roger A.J."/>
        </authorList>
    </citation>
    <scope>NUCLEOTIDE SEQUENCE</scope>
    <source>
        <strain evidence="5">BMAN</strain>
    </source>
</reference>
<dbReference type="EMBL" id="JAPDFW010000116">
    <property type="protein sequence ID" value="KAJ5068379.1"/>
    <property type="molecule type" value="Genomic_DNA"/>
</dbReference>
<name>A0A9Q0R5W4_ANAIG</name>